<protein>
    <submittedName>
        <fullName evidence="1">Uncharacterized protein</fullName>
    </submittedName>
</protein>
<sequence>MKKKLRTIIEELGQNANIRRELASDLERLSSRLALYHIHLESASLKKIIVYFKGKEKPSKKTLDRLALFAGFQNWKDLNAALHGENDAKLNYED</sequence>
<reference evidence="1 2" key="1">
    <citation type="submission" date="2014-07" db="EMBL/GenBank/DDBJ databases">
        <authorList>
            <person name="McCorrison J."/>
            <person name="Sanka R."/>
            <person name="Torralba M."/>
            <person name="Gillis M."/>
            <person name="Haft D.H."/>
            <person name="Methe B."/>
            <person name="Sutton G."/>
            <person name="Nelson K.E."/>
        </authorList>
    </citation>
    <scope>NUCLEOTIDE SEQUENCE [LARGE SCALE GENOMIC DNA]</scope>
    <source>
        <strain evidence="1 2">DNF00666</strain>
    </source>
</reference>
<proteinExistence type="predicted"/>
<dbReference type="AlphaFoldDB" id="A0A096CZK5"/>
<dbReference type="EMBL" id="JRNS01000256">
    <property type="protein sequence ID" value="KGF50719.1"/>
    <property type="molecule type" value="Genomic_DNA"/>
</dbReference>
<organism evidence="1 2">
    <name type="scientific">Prevotella melaninogenica DNF00666</name>
    <dbReference type="NCBI Taxonomy" id="1401073"/>
    <lineage>
        <taxon>Bacteria</taxon>
        <taxon>Pseudomonadati</taxon>
        <taxon>Bacteroidota</taxon>
        <taxon>Bacteroidia</taxon>
        <taxon>Bacteroidales</taxon>
        <taxon>Prevotellaceae</taxon>
        <taxon>Prevotella</taxon>
    </lineage>
</organism>
<dbReference type="Proteomes" id="UP000029578">
    <property type="component" value="Unassembled WGS sequence"/>
</dbReference>
<dbReference type="RefSeq" id="WP_036863748.1">
    <property type="nucleotide sequence ID" value="NZ_JRNS01000256.1"/>
</dbReference>
<evidence type="ECO:0000313" key="2">
    <source>
        <dbReference type="Proteomes" id="UP000029578"/>
    </source>
</evidence>
<evidence type="ECO:0000313" key="1">
    <source>
        <dbReference type="EMBL" id="KGF50719.1"/>
    </source>
</evidence>
<gene>
    <name evidence="1" type="ORF">HMPREF0661_04770</name>
</gene>
<accession>A0A096CZK5</accession>
<comment type="caution">
    <text evidence="1">The sequence shown here is derived from an EMBL/GenBank/DDBJ whole genome shotgun (WGS) entry which is preliminary data.</text>
</comment>
<name>A0A096CZK5_9BACT</name>